<evidence type="ECO:0000256" key="1">
    <source>
        <dbReference type="SAM" id="Phobius"/>
    </source>
</evidence>
<feature type="transmembrane region" description="Helical" evidence="1">
    <location>
        <begin position="91"/>
        <end position="113"/>
    </location>
</feature>
<evidence type="ECO:0008006" key="4">
    <source>
        <dbReference type="Google" id="ProtNLM"/>
    </source>
</evidence>
<proteinExistence type="predicted"/>
<accession>A0A1I6NQY9</accession>
<keyword evidence="3" id="KW-1185">Reference proteome</keyword>
<dbReference type="EMBL" id="FOZP01000001">
    <property type="protein sequence ID" value="SFS30319.1"/>
    <property type="molecule type" value="Genomic_DNA"/>
</dbReference>
<dbReference type="OrthoDB" id="1139266at2"/>
<name>A0A1I6NQY9_9FLAO</name>
<dbReference type="Proteomes" id="UP000199312">
    <property type="component" value="Unassembled WGS sequence"/>
</dbReference>
<dbReference type="AlphaFoldDB" id="A0A1I6NQY9"/>
<keyword evidence="1" id="KW-0472">Membrane</keyword>
<protein>
    <recommendedName>
        <fullName evidence="4">Glycine zipper</fullName>
    </recommendedName>
</protein>
<dbReference type="RefSeq" id="WP_090222032.1">
    <property type="nucleotide sequence ID" value="NZ_FOZP01000001.1"/>
</dbReference>
<feature type="transmembrane region" description="Helical" evidence="1">
    <location>
        <begin position="119"/>
        <end position="136"/>
    </location>
</feature>
<reference evidence="3" key="1">
    <citation type="submission" date="2016-10" db="EMBL/GenBank/DDBJ databases">
        <authorList>
            <person name="Varghese N."/>
            <person name="Submissions S."/>
        </authorList>
    </citation>
    <scope>NUCLEOTIDE SEQUENCE [LARGE SCALE GENOMIC DNA]</scope>
    <source>
        <strain evidence="3">DSM 24450</strain>
    </source>
</reference>
<gene>
    <name evidence="2" type="ORF">SAMN04488006_0419</name>
</gene>
<evidence type="ECO:0000313" key="2">
    <source>
        <dbReference type="EMBL" id="SFS30319.1"/>
    </source>
</evidence>
<keyword evidence="1" id="KW-0812">Transmembrane</keyword>
<dbReference type="STRING" id="593133.SAMN04488006_0419"/>
<evidence type="ECO:0000313" key="3">
    <source>
        <dbReference type="Proteomes" id="UP000199312"/>
    </source>
</evidence>
<sequence length="150" mass="16724">MTLQEASNFFKSLKNETNKKSEIKIYEKFLYIINALQSRELSEDEIKSIESELDSLNLESNIGNNKKHFNKILKQFKEYLKDKHSLISAGYYTNIGISFGTAFGVVLGGVFGASFERSLGLSLGISLGMLIGLFIGRRMDLQAKTAGTVL</sequence>
<organism evidence="2 3">
    <name type="scientific">Lutibacter maritimus</name>
    <dbReference type="NCBI Taxonomy" id="593133"/>
    <lineage>
        <taxon>Bacteria</taxon>
        <taxon>Pseudomonadati</taxon>
        <taxon>Bacteroidota</taxon>
        <taxon>Flavobacteriia</taxon>
        <taxon>Flavobacteriales</taxon>
        <taxon>Flavobacteriaceae</taxon>
        <taxon>Lutibacter</taxon>
    </lineage>
</organism>
<keyword evidence="1" id="KW-1133">Transmembrane helix</keyword>